<evidence type="ECO:0000259" key="4">
    <source>
        <dbReference type="PROSITE" id="PS01124"/>
    </source>
</evidence>
<dbReference type="PRINTS" id="PR00032">
    <property type="entry name" value="HTHARAC"/>
</dbReference>
<dbReference type="InterPro" id="IPR020449">
    <property type="entry name" value="Tscrpt_reg_AraC-type_HTH"/>
</dbReference>
<dbReference type="Gene3D" id="1.10.10.60">
    <property type="entry name" value="Homeodomain-like"/>
    <property type="match status" value="2"/>
</dbReference>
<dbReference type="SUPFAM" id="SSF46689">
    <property type="entry name" value="Homeodomain-like"/>
    <property type="match status" value="2"/>
</dbReference>
<dbReference type="RefSeq" id="WP_186742456.1">
    <property type="nucleotide sequence ID" value="NZ_CP060394.1"/>
</dbReference>
<reference evidence="5 6" key="1">
    <citation type="submission" date="2020-08" db="EMBL/GenBank/DDBJ databases">
        <title>Edaphobacter telluris sp. nov. and Acidobacterium dinghuensis sp. nov., two acidobacteria isolated from forest soil.</title>
        <authorList>
            <person name="Fu J."/>
            <person name="Qiu L."/>
        </authorList>
    </citation>
    <scope>NUCLEOTIDE SEQUENCE [LARGE SCALE GENOMIC DNA]</scope>
    <source>
        <strain evidence="5">4Y35</strain>
    </source>
</reference>
<gene>
    <name evidence="5" type="ORF">H7849_21660</name>
</gene>
<feature type="domain" description="HTH araC/xylS-type" evidence="4">
    <location>
        <begin position="193"/>
        <end position="291"/>
    </location>
</feature>
<dbReference type="InterPro" id="IPR009057">
    <property type="entry name" value="Homeodomain-like_sf"/>
</dbReference>
<evidence type="ECO:0000313" key="6">
    <source>
        <dbReference type="Proteomes" id="UP000515312"/>
    </source>
</evidence>
<dbReference type="PANTHER" id="PTHR46796">
    <property type="entry name" value="HTH-TYPE TRANSCRIPTIONAL ACTIVATOR RHAS-RELATED"/>
    <property type="match status" value="1"/>
</dbReference>
<sequence>MNLNASPALSALCTGEFSIIRSSSDFAWSGFLLERQLAGVNMRINDQAHQNILALVGSPLMRGEHETKSGTVFVRKTAGQVTVIPKGPVPTMHLVSPAELVYCSFDGNFIDEIAEDIRGLDPERLVFRSGLKDKALHQLMQLLVAEFDAGNPTGRLFAESLAQALASRFLHLGTAVPIEVPTKISALPGNRLARVKDFVESSLDQDITLEILAREAGYSRAHFLRMFRESTGTTPHQYVMQRRVAHAEKLLTASPLGVAEIAAASGFSSQAHLTLAFKKQTGITPAEYRRIK</sequence>
<accession>A0A7G8BGH0</accession>
<dbReference type="InterPro" id="IPR018060">
    <property type="entry name" value="HTH_AraC"/>
</dbReference>
<evidence type="ECO:0000256" key="1">
    <source>
        <dbReference type="ARBA" id="ARBA00023015"/>
    </source>
</evidence>
<dbReference type="PANTHER" id="PTHR46796:SF14">
    <property type="entry name" value="TRANSCRIPTIONAL REGULATORY PROTEIN"/>
    <property type="match status" value="1"/>
</dbReference>
<dbReference type="InterPro" id="IPR050204">
    <property type="entry name" value="AraC_XylS_family_regulators"/>
</dbReference>
<dbReference type="Proteomes" id="UP000515312">
    <property type="component" value="Chromosome"/>
</dbReference>
<dbReference type="GO" id="GO:0003700">
    <property type="term" value="F:DNA-binding transcription factor activity"/>
    <property type="evidence" value="ECO:0007669"/>
    <property type="project" value="InterPro"/>
</dbReference>
<dbReference type="SMART" id="SM00342">
    <property type="entry name" value="HTH_ARAC"/>
    <property type="match status" value="1"/>
</dbReference>
<dbReference type="Pfam" id="PF12833">
    <property type="entry name" value="HTH_18"/>
    <property type="match status" value="1"/>
</dbReference>
<keyword evidence="6" id="KW-1185">Reference proteome</keyword>
<dbReference type="PROSITE" id="PS00041">
    <property type="entry name" value="HTH_ARAC_FAMILY_1"/>
    <property type="match status" value="1"/>
</dbReference>
<evidence type="ECO:0000256" key="3">
    <source>
        <dbReference type="ARBA" id="ARBA00023163"/>
    </source>
</evidence>
<organism evidence="5 6">
    <name type="scientific">Alloacidobacterium dinghuense</name>
    <dbReference type="NCBI Taxonomy" id="2763107"/>
    <lineage>
        <taxon>Bacteria</taxon>
        <taxon>Pseudomonadati</taxon>
        <taxon>Acidobacteriota</taxon>
        <taxon>Terriglobia</taxon>
        <taxon>Terriglobales</taxon>
        <taxon>Acidobacteriaceae</taxon>
        <taxon>Alloacidobacterium</taxon>
    </lineage>
</organism>
<dbReference type="InterPro" id="IPR018062">
    <property type="entry name" value="HTH_AraC-typ_CS"/>
</dbReference>
<evidence type="ECO:0000256" key="2">
    <source>
        <dbReference type="ARBA" id="ARBA00023125"/>
    </source>
</evidence>
<dbReference type="PROSITE" id="PS01124">
    <property type="entry name" value="HTH_ARAC_FAMILY_2"/>
    <property type="match status" value="1"/>
</dbReference>
<dbReference type="KEGG" id="adin:H7849_21660"/>
<evidence type="ECO:0000313" key="5">
    <source>
        <dbReference type="EMBL" id="QNI31640.1"/>
    </source>
</evidence>
<protein>
    <submittedName>
        <fullName evidence="5">Helix-turn-helix transcriptional regulator</fullName>
    </submittedName>
</protein>
<keyword evidence="2" id="KW-0238">DNA-binding</keyword>
<dbReference type="GO" id="GO:0043565">
    <property type="term" value="F:sequence-specific DNA binding"/>
    <property type="evidence" value="ECO:0007669"/>
    <property type="project" value="InterPro"/>
</dbReference>
<keyword evidence="3" id="KW-0804">Transcription</keyword>
<name>A0A7G8BGH0_9BACT</name>
<proteinExistence type="predicted"/>
<dbReference type="EMBL" id="CP060394">
    <property type="protein sequence ID" value="QNI31640.1"/>
    <property type="molecule type" value="Genomic_DNA"/>
</dbReference>
<dbReference type="AlphaFoldDB" id="A0A7G8BGH0"/>
<keyword evidence="1" id="KW-0805">Transcription regulation</keyword>